<dbReference type="InterPro" id="IPR025886">
    <property type="entry name" value="PP2-like"/>
</dbReference>
<gene>
    <name evidence="1" type="ORF">PBRA_009037</name>
</gene>
<dbReference type="Pfam" id="PF14299">
    <property type="entry name" value="PP2"/>
    <property type="match status" value="1"/>
</dbReference>
<dbReference type="AlphaFoldDB" id="A0A0G4J490"/>
<dbReference type="EMBL" id="CDSF01000128">
    <property type="protein sequence ID" value="CEP02453.1"/>
    <property type="molecule type" value="Genomic_DNA"/>
</dbReference>
<proteinExistence type="predicted"/>
<sequence length="157" mass="17598">MDYDGRAPFGAVARLHMVCWFDVRAQFVGVARGFYRPVVTCSLTENIPHWQGELSFSMRAIVHTGGDVPSMSVKESRRMFNSVTARYPEWGDLSLDPVHVGSCRGGGSKYARVVVEMVDHSHRWKRGFAIAAVRLEPVDEDAKEFSAPIPKSLRLCK</sequence>
<dbReference type="Proteomes" id="UP000039324">
    <property type="component" value="Unassembled WGS sequence"/>
</dbReference>
<reference evidence="1 2" key="1">
    <citation type="submission" date="2015-02" db="EMBL/GenBank/DDBJ databases">
        <authorList>
            <person name="Chooi Y.-H."/>
        </authorList>
    </citation>
    <scope>NUCLEOTIDE SEQUENCE [LARGE SCALE GENOMIC DNA]</scope>
    <source>
        <strain evidence="1">E3</strain>
    </source>
</reference>
<protein>
    <submittedName>
        <fullName evidence="1">Uncharacterized protein</fullName>
    </submittedName>
</protein>
<dbReference type="STRING" id="37360.A0A0G4J490"/>
<keyword evidence="2" id="KW-1185">Reference proteome</keyword>
<organism evidence="1 2">
    <name type="scientific">Plasmodiophora brassicae</name>
    <name type="common">Clubroot disease agent</name>
    <dbReference type="NCBI Taxonomy" id="37360"/>
    <lineage>
        <taxon>Eukaryota</taxon>
        <taxon>Sar</taxon>
        <taxon>Rhizaria</taxon>
        <taxon>Endomyxa</taxon>
        <taxon>Phytomyxea</taxon>
        <taxon>Plasmodiophorida</taxon>
        <taxon>Plasmodiophoridae</taxon>
        <taxon>Plasmodiophora</taxon>
    </lineage>
</organism>
<dbReference type="OrthoDB" id="9970274at2759"/>
<name>A0A0G4J490_PLABS</name>
<evidence type="ECO:0000313" key="2">
    <source>
        <dbReference type="Proteomes" id="UP000039324"/>
    </source>
</evidence>
<accession>A0A0G4J490</accession>
<evidence type="ECO:0000313" key="1">
    <source>
        <dbReference type="EMBL" id="CEP02453.1"/>
    </source>
</evidence>